<sequence>MKLYHIFLISIAFVMFSCSDDDDQASEVQVQSLVFGSFTGECFGDCFDVFKIDGTKLEEDRIVDFYTQNYSFKGSFTFPGEEFMKHQSILNEIPAELIEGSDKTFGCPDCADQGGVYLVITIGDGKTINYLIDTDDTEDQSTEITTFKKKIFEIIIELTGALN</sequence>
<comment type="caution">
    <text evidence="1">The sequence shown here is derived from an EMBL/GenBank/DDBJ whole genome shotgun (WGS) entry which is preliminary data.</text>
</comment>
<evidence type="ECO:0000313" key="1">
    <source>
        <dbReference type="EMBL" id="MEB3345247.1"/>
    </source>
</evidence>
<dbReference type="PROSITE" id="PS51257">
    <property type="entry name" value="PROKAR_LIPOPROTEIN"/>
    <property type="match status" value="1"/>
</dbReference>
<dbReference type="RefSeq" id="WP_324179278.1">
    <property type="nucleotide sequence ID" value="NZ_BAABAW010000008.1"/>
</dbReference>
<keyword evidence="2" id="KW-1185">Reference proteome</keyword>
<protein>
    <recommendedName>
        <fullName evidence="3">Lipoprotein</fullName>
    </recommendedName>
</protein>
<proteinExistence type="predicted"/>
<gene>
    <name evidence="1" type="ORF">U6A24_07245</name>
</gene>
<dbReference type="EMBL" id="JAYKLX010000003">
    <property type="protein sequence ID" value="MEB3345247.1"/>
    <property type="molecule type" value="Genomic_DNA"/>
</dbReference>
<reference evidence="1 2" key="1">
    <citation type="journal article" date="2013" name="Int. J. Syst. Evol. Microbiol.">
        <title>Aquimarina gracilis sp. nov., isolated from the gut microflora of a mussel, Mytilus coruscus, and emended description of Aquimarina spongiae.</title>
        <authorList>
            <person name="Park S.C."/>
            <person name="Choe H.N."/>
            <person name="Baik K.S."/>
            <person name="Seong C.N."/>
        </authorList>
    </citation>
    <scope>NUCLEOTIDE SEQUENCE [LARGE SCALE GENOMIC DNA]</scope>
    <source>
        <strain evidence="1 2">PSC32</strain>
    </source>
</reference>
<dbReference type="Proteomes" id="UP001327027">
    <property type="component" value="Unassembled WGS sequence"/>
</dbReference>
<evidence type="ECO:0008006" key="3">
    <source>
        <dbReference type="Google" id="ProtNLM"/>
    </source>
</evidence>
<accession>A0ABU5ZV15</accession>
<organism evidence="1 2">
    <name type="scientific">Aquimarina gracilis</name>
    <dbReference type="NCBI Taxonomy" id="874422"/>
    <lineage>
        <taxon>Bacteria</taxon>
        <taxon>Pseudomonadati</taxon>
        <taxon>Bacteroidota</taxon>
        <taxon>Flavobacteriia</taxon>
        <taxon>Flavobacteriales</taxon>
        <taxon>Flavobacteriaceae</taxon>
        <taxon>Aquimarina</taxon>
    </lineage>
</organism>
<name>A0ABU5ZV15_9FLAO</name>
<evidence type="ECO:0000313" key="2">
    <source>
        <dbReference type="Proteomes" id="UP001327027"/>
    </source>
</evidence>